<protein>
    <recommendedName>
        <fullName evidence="6">DUF4878 domain-containing protein</fullName>
    </recommendedName>
</protein>
<dbReference type="OrthoDB" id="1367364at2"/>
<dbReference type="Proteomes" id="UP000396862">
    <property type="component" value="Unassembled WGS sequence"/>
</dbReference>
<evidence type="ECO:0000313" key="4">
    <source>
        <dbReference type="Proteomes" id="UP000240621"/>
    </source>
</evidence>
<evidence type="ECO:0008006" key="6">
    <source>
        <dbReference type="Google" id="ProtNLM"/>
    </source>
</evidence>
<keyword evidence="1" id="KW-0732">Signal</keyword>
<name>A0A2P8CDR3_9BACT</name>
<dbReference type="RefSeq" id="WP_106541919.1">
    <property type="nucleotide sequence ID" value="NZ_BLAU01000001.1"/>
</dbReference>
<dbReference type="EMBL" id="PYGC01000004">
    <property type="protein sequence ID" value="PSK83114.1"/>
    <property type="molecule type" value="Genomic_DNA"/>
</dbReference>
<reference evidence="2 5" key="2">
    <citation type="submission" date="2019-10" db="EMBL/GenBank/DDBJ databases">
        <title>Prolixibacter strains distinguished by the presence of nitrate reductase genes were adept at nitrate-dependent anaerobic corrosion of metallic iron and carbon steel.</title>
        <authorList>
            <person name="Iino T."/>
            <person name="Shono N."/>
            <person name="Ito K."/>
            <person name="Nakamura R."/>
            <person name="Sueoka K."/>
            <person name="Harayama S."/>
            <person name="Ohkuma M."/>
        </authorList>
    </citation>
    <scope>NUCLEOTIDE SEQUENCE [LARGE SCALE GENOMIC DNA]</scope>
    <source>
        <strain evidence="2 5">MIC1-1</strain>
    </source>
</reference>
<evidence type="ECO:0000313" key="3">
    <source>
        <dbReference type="EMBL" id="PSK83114.1"/>
    </source>
</evidence>
<sequence>MMNRFKILLILFTLIQSSCSSNSKDGGSQIIIKKFFSLYETKGVESALNYAYSTNSWLASGSREDTQKVIMQLKEFTTKLGKLNGFELLKKKDINERYTVCSYMLMYDRQPLRFTFIFYKPNVEWQLQSFQYDVGMSDESVNSINLSW</sequence>
<organism evidence="3 4">
    <name type="scientific">Prolixibacter denitrificans</name>
    <dbReference type="NCBI Taxonomy" id="1541063"/>
    <lineage>
        <taxon>Bacteria</taxon>
        <taxon>Pseudomonadati</taxon>
        <taxon>Bacteroidota</taxon>
        <taxon>Bacteroidia</taxon>
        <taxon>Marinilabiliales</taxon>
        <taxon>Prolixibacteraceae</taxon>
        <taxon>Prolixibacter</taxon>
    </lineage>
</organism>
<evidence type="ECO:0000313" key="5">
    <source>
        <dbReference type="Proteomes" id="UP000396862"/>
    </source>
</evidence>
<dbReference type="EMBL" id="BLAU01000001">
    <property type="protein sequence ID" value="GET22003.1"/>
    <property type="molecule type" value="Genomic_DNA"/>
</dbReference>
<accession>A0A2P8CDR3</accession>
<proteinExistence type="predicted"/>
<feature type="signal peptide" evidence="1">
    <location>
        <begin position="1"/>
        <end position="23"/>
    </location>
</feature>
<comment type="caution">
    <text evidence="3">The sequence shown here is derived from an EMBL/GenBank/DDBJ whole genome shotgun (WGS) entry which is preliminary data.</text>
</comment>
<evidence type="ECO:0000256" key="1">
    <source>
        <dbReference type="SAM" id="SignalP"/>
    </source>
</evidence>
<evidence type="ECO:0000313" key="2">
    <source>
        <dbReference type="EMBL" id="GET22003.1"/>
    </source>
</evidence>
<keyword evidence="5" id="KW-1185">Reference proteome</keyword>
<dbReference type="Proteomes" id="UP000240621">
    <property type="component" value="Unassembled WGS sequence"/>
</dbReference>
<gene>
    <name evidence="3" type="ORF">CLV93_10444</name>
    <name evidence="2" type="ORF">JCM18694_22490</name>
</gene>
<reference evidence="3 4" key="1">
    <citation type="submission" date="2018-03" db="EMBL/GenBank/DDBJ databases">
        <title>Genomic Encyclopedia of Archaeal and Bacterial Type Strains, Phase II (KMG-II): from individual species to whole genera.</title>
        <authorList>
            <person name="Goeker M."/>
        </authorList>
    </citation>
    <scope>NUCLEOTIDE SEQUENCE [LARGE SCALE GENOMIC DNA]</scope>
    <source>
        <strain evidence="3 4">DSM 27267</strain>
    </source>
</reference>
<feature type="chain" id="PRO_5015167574" description="DUF4878 domain-containing protein" evidence="1">
    <location>
        <begin position="24"/>
        <end position="148"/>
    </location>
</feature>
<dbReference type="AlphaFoldDB" id="A0A2P8CDR3"/>